<organism evidence="1 2">
    <name type="scientific">Rosa chinensis</name>
    <name type="common">China rose</name>
    <dbReference type="NCBI Taxonomy" id="74649"/>
    <lineage>
        <taxon>Eukaryota</taxon>
        <taxon>Viridiplantae</taxon>
        <taxon>Streptophyta</taxon>
        <taxon>Embryophyta</taxon>
        <taxon>Tracheophyta</taxon>
        <taxon>Spermatophyta</taxon>
        <taxon>Magnoliopsida</taxon>
        <taxon>eudicotyledons</taxon>
        <taxon>Gunneridae</taxon>
        <taxon>Pentapetalae</taxon>
        <taxon>rosids</taxon>
        <taxon>fabids</taxon>
        <taxon>Rosales</taxon>
        <taxon>Rosaceae</taxon>
        <taxon>Rosoideae</taxon>
        <taxon>Rosoideae incertae sedis</taxon>
        <taxon>Rosa</taxon>
    </lineage>
</organism>
<name>A0A2P6Q1K3_ROSCH</name>
<keyword evidence="2" id="KW-1185">Reference proteome</keyword>
<accession>A0A2P6Q1K3</accession>
<proteinExistence type="predicted"/>
<sequence>MKVIVAYLLAVLGGKTSPRICRRHPWRRSFLFRVFSLVRGYVGMWVSVRANVGRQFAREALQICRFLSFVVSCMRMHYLSAAS</sequence>
<gene>
    <name evidence="1" type="ORF">RchiOBHm_Chr6g0311821</name>
</gene>
<evidence type="ECO:0000313" key="1">
    <source>
        <dbReference type="EMBL" id="PRQ28046.1"/>
    </source>
</evidence>
<protein>
    <submittedName>
        <fullName evidence="1">Uncharacterized protein</fullName>
    </submittedName>
</protein>
<dbReference type="EMBL" id="PDCK01000044">
    <property type="protein sequence ID" value="PRQ28046.1"/>
    <property type="molecule type" value="Genomic_DNA"/>
</dbReference>
<dbReference type="Proteomes" id="UP000238479">
    <property type="component" value="Chromosome 6"/>
</dbReference>
<dbReference type="AlphaFoldDB" id="A0A2P6Q1K3"/>
<evidence type="ECO:0000313" key="2">
    <source>
        <dbReference type="Proteomes" id="UP000238479"/>
    </source>
</evidence>
<dbReference type="Gramene" id="PRQ28046">
    <property type="protein sequence ID" value="PRQ28046"/>
    <property type="gene ID" value="RchiOBHm_Chr6g0311821"/>
</dbReference>
<comment type="caution">
    <text evidence="1">The sequence shown here is derived from an EMBL/GenBank/DDBJ whole genome shotgun (WGS) entry which is preliminary data.</text>
</comment>
<reference evidence="1 2" key="1">
    <citation type="journal article" date="2018" name="Nat. Genet.">
        <title>The Rosa genome provides new insights in the design of modern roses.</title>
        <authorList>
            <person name="Bendahmane M."/>
        </authorList>
    </citation>
    <scope>NUCLEOTIDE SEQUENCE [LARGE SCALE GENOMIC DNA]</scope>
    <source>
        <strain evidence="2">cv. Old Blush</strain>
    </source>
</reference>